<protein>
    <submittedName>
        <fullName evidence="1">Uncharacterized protein</fullName>
    </submittedName>
</protein>
<evidence type="ECO:0000313" key="2">
    <source>
        <dbReference type="Proteomes" id="UP000004535"/>
    </source>
</evidence>
<comment type="caution">
    <text evidence="1">The sequence shown here is derived from an EMBL/GenBank/DDBJ whole genome shotgun (WGS) entry which is preliminary data.</text>
</comment>
<evidence type="ECO:0000313" key="1">
    <source>
        <dbReference type="EMBL" id="EEE04721.1"/>
    </source>
</evidence>
<reference evidence="1 2" key="1">
    <citation type="journal article" date="2012" name="J. Bacteriol.">
        <title>Draft Genome Sequence Determination for Cystic Fibrosis and Chronic Granulomatous Disease Burkholderia multivorans Isolates.</title>
        <authorList>
            <person name="Varga J.J."/>
            <person name="Losada L."/>
            <person name="Zelazny A.M."/>
            <person name="Brinkac L."/>
            <person name="Harkins D."/>
            <person name="Radune D."/>
            <person name="Hostetler J."/>
            <person name="Sampaio E.P."/>
            <person name="Ronning C.M."/>
            <person name="Nierman W.C."/>
            <person name="Greenberg D.E."/>
            <person name="Holland S.M."/>
            <person name="Goldberg J.B."/>
        </authorList>
    </citation>
    <scope>NUCLEOTIDE SEQUENCE [LARGE SCALE GENOMIC DNA]</scope>
    <source>
        <strain evidence="1 2">CGD2</strain>
    </source>
</reference>
<accession>B9BWQ1</accession>
<gene>
    <name evidence="1" type="ORF">BURMUCGD2_6138</name>
</gene>
<sequence>MSRFVSRSDTPDVAAMTMNRYAQHAAETVSFTSPLRPP</sequence>
<organism evidence="1 2">
    <name type="scientific">Burkholderia multivorans CGD2</name>
    <dbReference type="NCBI Taxonomy" id="513052"/>
    <lineage>
        <taxon>Bacteria</taxon>
        <taxon>Pseudomonadati</taxon>
        <taxon>Pseudomonadota</taxon>
        <taxon>Betaproteobacteria</taxon>
        <taxon>Burkholderiales</taxon>
        <taxon>Burkholderiaceae</taxon>
        <taxon>Burkholderia</taxon>
        <taxon>Burkholderia cepacia complex</taxon>
    </lineage>
</organism>
<dbReference type="AlphaFoldDB" id="B9BWQ1"/>
<dbReference type="EMBL" id="ACFC01000013">
    <property type="protein sequence ID" value="EEE04721.1"/>
    <property type="molecule type" value="Genomic_DNA"/>
</dbReference>
<dbReference type="Proteomes" id="UP000004535">
    <property type="component" value="Unassembled WGS sequence"/>
</dbReference>
<proteinExistence type="predicted"/>
<name>B9BWQ1_9BURK</name>